<evidence type="ECO:0000313" key="2">
    <source>
        <dbReference type="EMBL" id="OGG58890.1"/>
    </source>
</evidence>
<sequence>MKNIYIFFIGYISYQEIKKTHKGGRVSRDYKGAAQGRRRLAPRRGRAIRQQANMRDRAPYLMFRTSPSQKHRSIKQKRPTKEDGCELQK</sequence>
<dbReference type="EMBL" id="MFLA01000026">
    <property type="protein sequence ID" value="OGG58890.1"/>
    <property type="molecule type" value="Genomic_DNA"/>
</dbReference>
<name>A0A1F6DC27_9BACT</name>
<dbReference type="AlphaFoldDB" id="A0A1F6DC27"/>
<gene>
    <name evidence="2" type="ORF">A2765_00730</name>
</gene>
<feature type="compositionally biased region" description="Basic residues" evidence="1">
    <location>
        <begin position="36"/>
        <end position="47"/>
    </location>
</feature>
<comment type="caution">
    <text evidence="2">The sequence shown here is derived from an EMBL/GenBank/DDBJ whole genome shotgun (WGS) entry which is preliminary data.</text>
</comment>
<proteinExistence type="predicted"/>
<protein>
    <submittedName>
        <fullName evidence="2">Uncharacterized protein</fullName>
    </submittedName>
</protein>
<accession>A0A1F6DC27</accession>
<feature type="compositionally biased region" description="Basic and acidic residues" evidence="1">
    <location>
        <begin position="79"/>
        <end position="89"/>
    </location>
</feature>
<evidence type="ECO:0000313" key="3">
    <source>
        <dbReference type="Proteomes" id="UP000176377"/>
    </source>
</evidence>
<dbReference type="Proteomes" id="UP000176377">
    <property type="component" value="Unassembled WGS sequence"/>
</dbReference>
<feature type="region of interest" description="Disordered" evidence="1">
    <location>
        <begin position="23"/>
        <end position="89"/>
    </location>
</feature>
<reference evidence="2 3" key="1">
    <citation type="journal article" date="2016" name="Nat. Commun.">
        <title>Thousands of microbial genomes shed light on interconnected biogeochemical processes in an aquifer system.</title>
        <authorList>
            <person name="Anantharaman K."/>
            <person name="Brown C.T."/>
            <person name="Hug L.A."/>
            <person name="Sharon I."/>
            <person name="Castelle C.J."/>
            <person name="Probst A.J."/>
            <person name="Thomas B.C."/>
            <person name="Singh A."/>
            <person name="Wilkins M.J."/>
            <person name="Karaoz U."/>
            <person name="Brodie E.L."/>
            <person name="Williams K.H."/>
            <person name="Hubbard S.S."/>
            <person name="Banfield J.F."/>
        </authorList>
    </citation>
    <scope>NUCLEOTIDE SEQUENCE [LARGE SCALE GENOMIC DNA]</scope>
</reference>
<organism evidence="2 3">
    <name type="scientific">Candidatus Kaiserbacteria bacterium RIFCSPHIGHO2_01_FULL_56_24</name>
    <dbReference type="NCBI Taxonomy" id="1798487"/>
    <lineage>
        <taxon>Bacteria</taxon>
        <taxon>Candidatus Kaiseribacteriota</taxon>
    </lineage>
</organism>
<evidence type="ECO:0000256" key="1">
    <source>
        <dbReference type="SAM" id="MobiDB-lite"/>
    </source>
</evidence>
<feature type="compositionally biased region" description="Basic residues" evidence="1">
    <location>
        <begin position="69"/>
        <end position="78"/>
    </location>
</feature>